<evidence type="ECO:0000313" key="2">
    <source>
        <dbReference type="EMBL" id="SMG48736.1"/>
    </source>
</evidence>
<name>A0A1X7L4D5_9BACL</name>
<accession>A0A1X7L4D5</accession>
<dbReference type="InterPro" id="IPR029052">
    <property type="entry name" value="Metallo-depent_PP-like"/>
</dbReference>
<reference evidence="2 3" key="1">
    <citation type="submission" date="2017-04" db="EMBL/GenBank/DDBJ databases">
        <authorList>
            <person name="Afonso C.L."/>
            <person name="Miller P.J."/>
            <person name="Scott M.A."/>
            <person name="Spackman E."/>
            <person name="Goraichik I."/>
            <person name="Dimitrov K.M."/>
            <person name="Suarez D.L."/>
            <person name="Swayne D.E."/>
        </authorList>
    </citation>
    <scope>NUCLEOTIDE SEQUENCE [LARGE SCALE GENOMIC DNA]</scope>
    <source>
        <strain evidence="2 3">11</strain>
    </source>
</reference>
<dbReference type="STRING" id="1852522.SAMN06295960_2984"/>
<feature type="domain" description="Calcineurin-like phosphoesterase" evidence="1">
    <location>
        <begin position="19"/>
        <end position="217"/>
    </location>
</feature>
<dbReference type="InterPro" id="IPR051918">
    <property type="entry name" value="STPP_CPPED1"/>
</dbReference>
<sequence length="407" mass="46917">MNDMDKDEGQEQPIVSFQVITDMHITGDSQHAHNQNVRAVLQDITTTDPNSDALIMLGDNTDSGREEEYREFERIFRAYEAVLPATYFIQGNHDVRWGDWTLHAERFKTYTKMTSHYYDVWIKGIHFIFLGTERGLKDYSYLSKSQLQWLEEKLEEDQSGDKPVFVFHHQPLKNTVAGANESYHENNFWYGVRQDRELKQLLAKHPRAIMFSGHTHWELGSKDTMVETPYATLFHTGAASYLWSEEHGHRSGSQGYFVEVYKDKVLVRGRDFLSSSWLAAAQFEVSLTMPREVDQAHQEPDLTISHPSFVLDKEMYKVGESIQATYSGSVWKDWIGIFPAGVKLGKSVSALAVLRPCDFGQPDGHLLFEDIWLPSGEYEAIYVGEAEYRTENDHLELERVKFKIVEG</sequence>
<dbReference type="Gene3D" id="3.60.21.10">
    <property type="match status" value="1"/>
</dbReference>
<dbReference type="GO" id="GO:0016787">
    <property type="term" value="F:hydrolase activity"/>
    <property type="evidence" value="ECO:0007669"/>
    <property type="project" value="InterPro"/>
</dbReference>
<organism evidence="2 3">
    <name type="scientific">Paenibacillus aquistagni</name>
    <dbReference type="NCBI Taxonomy" id="1852522"/>
    <lineage>
        <taxon>Bacteria</taxon>
        <taxon>Bacillati</taxon>
        <taxon>Bacillota</taxon>
        <taxon>Bacilli</taxon>
        <taxon>Bacillales</taxon>
        <taxon>Paenibacillaceae</taxon>
        <taxon>Paenibacillus</taxon>
    </lineage>
</organism>
<dbReference type="PANTHER" id="PTHR43143:SF1">
    <property type="entry name" value="SERINE_THREONINE-PROTEIN PHOSPHATASE CPPED1"/>
    <property type="match status" value="1"/>
</dbReference>
<dbReference type="EMBL" id="FXAZ01000004">
    <property type="protein sequence ID" value="SMG48736.1"/>
    <property type="molecule type" value="Genomic_DNA"/>
</dbReference>
<dbReference type="Proteomes" id="UP000193834">
    <property type="component" value="Unassembled WGS sequence"/>
</dbReference>
<keyword evidence="3" id="KW-1185">Reference proteome</keyword>
<gene>
    <name evidence="2" type="ORF">SAMN06295960_2984</name>
</gene>
<dbReference type="AlphaFoldDB" id="A0A1X7L4D5"/>
<dbReference type="PANTHER" id="PTHR43143">
    <property type="entry name" value="METALLOPHOSPHOESTERASE, CALCINEURIN SUPERFAMILY"/>
    <property type="match status" value="1"/>
</dbReference>
<dbReference type="SUPFAM" id="SSF56300">
    <property type="entry name" value="Metallo-dependent phosphatases"/>
    <property type="match status" value="1"/>
</dbReference>
<protein>
    <submittedName>
        <fullName evidence="2">3',5'-cyclic AMP phosphodiesterase CpdA</fullName>
    </submittedName>
</protein>
<evidence type="ECO:0000259" key="1">
    <source>
        <dbReference type="Pfam" id="PF00149"/>
    </source>
</evidence>
<evidence type="ECO:0000313" key="3">
    <source>
        <dbReference type="Proteomes" id="UP000193834"/>
    </source>
</evidence>
<dbReference type="InterPro" id="IPR004843">
    <property type="entry name" value="Calcineurin-like_PHP"/>
</dbReference>
<proteinExistence type="predicted"/>
<dbReference type="Pfam" id="PF00149">
    <property type="entry name" value="Metallophos"/>
    <property type="match status" value="1"/>
</dbReference>